<feature type="chain" id="PRO_5015634807" description="DUF5689 domain-containing protein" evidence="1">
    <location>
        <begin position="24"/>
        <end position="477"/>
    </location>
</feature>
<dbReference type="Proteomes" id="UP000237608">
    <property type="component" value="Unassembled WGS sequence"/>
</dbReference>
<evidence type="ECO:0000259" key="3">
    <source>
        <dbReference type="Pfam" id="PF18942"/>
    </source>
</evidence>
<evidence type="ECO:0008006" key="6">
    <source>
        <dbReference type="Google" id="ProtNLM"/>
    </source>
</evidence>
<dbReference type="InterPro" id="IPR032185">
    <property type="entry name" value="DUF5017"/>
</dbReference>
<protein>
    <recommendedName>
        <fullName evidence="6">DUF5689 domain-containing protein</fullName>
    </recommendedName>
</protein>
<dbReference type="InterPro" id="IPR043744">
    <property type="entry name" value="DUF5689"/>
</dbReference>
<evidence type="ECO:0000256" key="1">
    <source>
        <dbReference type="SAM" id="SignalP"/>
    </source>
</evidence>
<gene>
    <name evidence="4" type="ORF">BTO13_08825</name>
</gene>
<dbReference type="RefSeq" id="WP_105046475.1">
    <property type="nucleotide sequence ID" value="NZ_CP150662.1"/>
</dbReference>
<sequence length="477" mass="51409">MKTTKFIILLLAFVAGISFTSCVEDGKFEVPNALGTEENAAIAKIQADITAGTLTEISIANLKGLLVSGQVTQITSDIYVKGYVTSSDQTGNFFKEFFIQDAPSNPTAAIKVVTEFVDSYNKFNIGREVYIRLKDLYIGEVRTGDGVTAIGGGEFSAGRLGTLTINQTTAHVFRNANTEEIIPLVVKFSQISDSHVGLYVKVENAQFPSSLVGKTYVDATADFDTQRLLESCDGFGYTNFILETSAFAEFKFSVLPAGGGSIAAVVSKTFNGSDLVLALNKPTDVVMDGARCTPLDANDFTPVFEEDFEAMTSTNPLGGNGWITYTEIGRFNWRVLTSTDSGNPNSKIASMGAFRSGDASNISWMISPGINLDAQDLEFLNFQTSNSFADESVLEVLISTNWDGNSANVASATWQKLPANIVSRSENFQNWVDSGAIDLSGFSGTAHIAFKYIGGDNAADTIDGTYEVDNFKILVRK</sequence>
<name>A0A2S7WCH4_9FLAO</name>
<feature type="domain" description="DUF5017" evidence="2">
    <location>
        <begin position="375"/>
        <end position="473"/>
    </location>
</feature>
<dbReference type="EMBL" id="MSCL01000001">
    <property type="protein sequence ID" value="PQJ75335.1"/>
    <property type="molecule type" value="Genomic_DNA"/>
</dbReference>
<dbReference type="NCBIfam" id="NF038128">
    <property type="entry name" value="choice_anch_J"/>
    <property type="match status" value="1"/>
</dbReference>
<dbReference type="PROSITE" id="PS51257">
    <property type="entry name" value="PROKAR_LIPOPROTEIN"/>
    <property type="match status" value="1"/>
</dbReference>
<organism evidence="4 5">
    <name type="scientific">Polaribacter gangjinensis</name>
    <dbReference type="NCBI Taxonomy" id="574710"/>
    <lineage>
        <taxon>Bacteria</taxon>
        <taxon>Pseudomonadati</taxon>
        <taxon>Bacteroidota</taxon>
        <taxon>Flavobacteriia</taxon>
        <taxon>Flavobacteriales</taxon>
        <taxon>Flavobacteriaceae</taxon>
    </lineage>
</organism>
<proteinExistence type="predicted"/>
<keyword evidence="1" id="KW-0732">Signal</keyword>
<feature type="signal peptide" evidence="1">
    <location>
        <begin position="1"/>
        <end position="23"/>
    </location>
</feature>
<dbReference type="AlphaFoldDB" id="A0A2S7WCH4"/>
<dbReference type="OrthoDB" id="1492759at2"/>
<dbReference type="Pfam" id="PF18942">
    <property type="entry name" value="DUF5689"/>
    <property type="match status" value="1"/>
</dbReference>
<dbReference type="Gene3D" id="2.60.120.200">
    <property type="match status" value="1"/>
</dbReference>
<dbReference type="Pfam" id="PF16409">
    <property type="entry name" value="DUF5017"/>
    <property type="match status" value="1"/>
</dbReference>
<evidence type="ECO:0000313" key="5">
    <source>
        <dbReference type="Proteomes" id="UP000237608"/>
    </source>
</evidence>
<feature type="domain" description="DUF5689" evidence="3">
    <location>
        <begin position="55"/>
        <end position="285"/>
    </location>
</feature>
<keyword evidence="5" id="KW-1185">Reference proteome</keyword>
<comment type="caution">
    <text evidence="4">The sequence shown here is derived from an EMBL/GenBank/DDBJ whole genome shotgun (WGS) entry which is preliminary data.</text>
</comment>
<evidence type="ECO:0000313" key="4">
    <source>
        <dbReference type="EMBL" id="PQJ75335.1"/>
    </source>
</evidence>
<reference evidence="4 5" key="1">
    <citation type="submission" date="2016-12" db="EMBL/GenBank/DDBJ databases">
        <title>Trade-off between light-utilization and light-protection in marine flavobacteria.</title>
        <authorList>
            <person name="Kumagai Y."/>
            <person name="Yoshizawa S."/>
            <person name="Kogure K."/>
            <person name="Iwasaki W."/>
        </authorList>
    </citation>
    <scope>NUCLEOTIDE SEQUENCE [LARGE SCALE GENOMIC DNA]</scope>
    <source>
        <strain evidence="4 5">KCTC 22729</strain>
    </source>
</reference>
<accession>A0A2S7WCH4</accession>
<evidence type="ECO:0000259" key="2">
    <source>
        <dbReference type="Pfam" id="PF16409"/>
    </source>
</evidence>